<protein>
    <submittedName>
        <fullName evidence="1">Uncharacterized protein</fullName>
    </submittedName>
</protein>
<name>A0AAE1AXF4_9GAST</name>
<dbReference type="AlphaFoldDB" id="A0AAE1AXF4"/>
<dbReference type="EMBL" id="JAWDGP010000992">
    <property type="protein sequence ID" value="KAK3795753.1"/>
    <property type="molecule type" value="Genomic_DNA"/>
</dbReference>
<reference evidence="1" key="1">
    <citation type="journal article" date="2023" name="G3 (Bethesda)">
        <title>A reference genome for the long-term kleptoplast-retaining sea slug Elysia crispata morphotype clarki.</title>
        <authorList>
            <person name="Eastman K.E."/>
            <person name="Pendleton A.L."/>
            <person name="Shaikh M.A."/>
            <person name="Suttiyut T."/>
            <person name="Ogas R."/>
            <person name="Tomko P."/>
            <person name="Gavelis G."/>
            <person name="Widhalm J.R."/>
            <person name="Wisecaver J.H."/>
        </authorList>
    </citation>
    <scope>NUCLEOTIDE SEQUENCE</scope>
    <source>
        <strain evidence="1">ECLA1</strain>
    </source>
</reference>
<sequence length="81" mass="8995">MVQSSPQSTLDSTGENHLLELGKDEGDCAYIIAGSNRWEGKLERISTHANSMVLRALEAGFMFMYILPPAFTDVKESKNVF</sequence>
<dbReference type="Proteomes" id="UP001283361">
    <property type="component" value="Unassembled WGS sequence"/>
</dbReference>
<organism evidence="1 2">
    <name type="scientific">Elysia crispata</name>
    <name type="common">lettuce slug</name>
    <dbReference type="NCBI Taxonomy" id="231223"/>
    <lineage>
        <taxon>Eukaryota</taxon>
        <taxon>Metazoa</taxon>
        <taxon>Spiralia</taxon>
        <taxon>Lophotrochozoa</taxon>
        <taxon>Mollusca</taxon>
        <taxon>Gastropoda</taxon>
        <taxon>Heterobranchia</taxon>
        <taxon>Euthyneura</taxon>
        <taxon>Panpulmonata</taxon>
        <taxon>Sacoglossa</taxon>
        <taxon>Placobranchoidea</taxon>
        <taxon>Plakobranchidae</taxon>
        <taxon>Elysia</taxon>
    </lineage>
</organism>
<keyword evidence="2" id="KW-1185">Reference proteome</keyword>
<evidence type="ECO:0000313" key="1">
    <source>
        <dbReference type="EMBL" id="KAK3795753.1"/>
    </source>
</evidence>
<proteinExistence type="predicted"/>
<evidence type="ECO:0000313" key="2">
    <source>
        <dbReference type="Proteomes" id="UP001283361"/>
    </source>
</evidence>
<gene>
    <name evidence="1" type="ORF">RRG08_058977</name>
</gene>
<accession>A0AAE1AXF4</accession>
<comment type="caution">
    <text evidence="1">The sequence shown here is derived from an EMBL/GenBank/DDBJ whole genome shotgun (WGS) entry which is preliminary data.</text>
</comment>